<dbReference type="Pfam" id="PF05970">
    <property type="entry name" value="PIF1"/>
    <property type="match status" value="1"/>
</dbReference>
<evidence type="ECO:0000256" key="1">
    <source>
        <dbReference type="RuleBase" id="RU363044"/>
    </source>
</evidence>
<feature type="domain" description="Helitron helicase-like" evidence="3">
    <location>
        <begin position="281"/>
        <end position="463"/>
    </location>
</feature>
<keyword evidence="1" id="KW-0067">ATP-binding</keyword>
<dbReference type="PANTHER" id="PTHR10492">
    <property type="match status" value="1"/>
</dbReference>
<evidence type="ECO:0000259" key="3">
    <source>
        <dbReference type="Pfam" id="PF14214"/>
    </source>
</evidence>
<comment type="cofactor">
    <cofactor evidence="1">
        <name>Mg(2+)</name>
        <dbReference type="ChEBI" id="CHEBI:18420"/>
    </cofactor>
</comment>
<proteinExistence type="inferred from homology"/>
<keyword evidence="1" id="KW-0227">DNA damage</keyword>
<evidence type="ECO:0000259" key="2">
    <source>
        <dbReference type="Pfam" id="PF05970"/>
    </source>
</evidence>
<keyword evidence="1" id="KW-0547">Nucleotide-binding</keyword>
<feature type="domain" description="DNA helicase Pif1-like 2B" evidence="4">
    <location>
        <begin position="1265"/>
        <end position="1311"/>
    </location>
</feature>
<dbReference type="GO" id="GO:0000723">
    <property type="term" value="P:telomere maintenance"/>
    <property type="evidence" value="ECO:0007669"/>
    <property type="project" value="InterPro"/>
</dbReference>
<name>Q9LTU4_ARATH</name>
<dbReference type="CDD" id="cd18809">
    <property type="entry name" value="SF1_C_RecD"/>
    <property type="match status" value="1"/>
</dbReference>
<evidence type="ECO:0000259" key="4">
    <source>
        <dbReference type="Pfam" id="PF21530"/>
    </source>
</evidence>
<dbReference type="Gene3D" id="3.40.50.300">
    <property type="entry name" value="P-loop containing nucleotide triphosphate hydrolases"/>
    <property type="match status" value="1"/>
</dbReference>
<accession>Q9LTU4</accession>
<keyword evidence="1" id="KW-0234">DNA repair</keyword>
<reference evidence="5" key="1">
    <citation type="journal article" date="2000" name="DNA Res.">
        <title>Structural analysis of Arabidopsis thaliana chromosome 3. I. Sequence features of the regions of 4,504,864 bp covered by sixty P1 and TAC clones.</title>
        <authorList>
            <person name="Sato S."/>
            <person name="Nakamura Y."/>
            <person name="Kaneko T."/>
            <person name="Katoh T."/>
            <person name="Asamizu E."/>
            <person name="Tabata S."/>
        </authorList>
    </citation>
    <scope>NUCLEOTIDE SEQUENCE [LARGE SCALE GENOMIC DNA]</scope>
</reference>
<dbReference type="GO" id="GO:0006310">
    <property type="term" value="P:DNA recombination"/>
    <property type="evidence" value="ECO:0007669"/>
    <property type="project" value="UniProtKB-KW"/>
</dbReference>
<comment type="similarity">
    <text evidence="1">Belongs to the helicase family.</text>
</comment>
<keyword evidence="1" id="KW-0378">Hydrolase</keyword>
<dbReference type="GO" id="GO:0043139">
    <property type="term" value="F:5'-3' DNA helicase activity"/>
    <property type="evidence" value="ECO:0007669"/>
    <property type="project" value="UniProtKB-EC"/>
</dbReference>
<dbReference type="GO" id="GO:0006281">
    <property type="term" value="P:DNA repair"/>
    <property type="evidence" value="ECO:0007669"/>
    <property type="project" value="UniProtKB-KW"/>
</dbReference>
<dbReference type="InterPro" id="IPR049163">
    <property type="entry name" value="Pif1-like_2B_dom"/>
</dbReference>
<dbReference type="EMBL" id="AB024034">
    <property type="protein sequence ID" value="BAB02793.1"/>
    <property type="molecule type" value="Genomic_DNA"/>
</dbReference>
<dbReference type="EC" id="5.6.2.3" evidence="1"/>
<dbReference type="GO" id="GO:0016887">
    <property type="term" value="F:ATP hydrolysis activity"/>
    <property type="evidence" value="ECO:0007669"/>
    <property type="project" value="RHEA"/>
</dbReference>
<dbReference type="Pfam" id="PF21530">
    <property type="entry name" value="Pif1_2B_dom"/>
    <property type="match status" value="1"/>
</dbReference>
<dbReference type="Pfam" id="PF14214">
    <property type="entry name" value="Helitron_like_N"/>
    <property type="match status" value="1"/>
</dbReference>
<dbReference type="InterPro" id="IPR027417">
    <property type="entry name" value="P-loop_NTPase"/>
</dbReference>
<sequence>MWFNERINKKSNSENPKFSLCCGQGSVKLPFLKESPELIKKLLKGNDALSRHYRQFIRIYNMIFAMTSLGGKVDKSMPKGRGPAMFRLQGGNYHQIGSLKPKDGDYAKYSQLYIVDTENEVENRANVIGKGNNGSSTKGKKNLNKQLIDAIIKMLNQVNPYVEKFRSARERIDSTNDEPFHMRIVSDRKGTDGRLYNMPTAGEVAALIPGDFVSQMPVRDIILEKKSTGRLKRISQIHISYLALQYPLIFCYGEDGYTPGIEKCYKSGYTKKKKCISMRQWYAFRIQEREDESHTLLQSKRLFQQFLCDAYTTIESNRLAYIKFNQSKLRCENFNSIKESASSGSTTMSEEGNQVLIPSSFTGGPRYMLQTYYDAMAICKHFGFPDLFITFTCNPKWPEITRYCEKRGLTADDRPDIVARIFKIKLDSLMKDLTERHLLGKTVASMYTVEFQKRGLPHAHILLFMAANSKLPTADDIDKIISAEIPNKDKEPELYEVIKNSMMHGPCGSANTSSPCMVDGQCSKLYPKKHQEITKVGADGYPIYRRRLTDDYIEKGGVKCDNRYVVPYNKKLSLRYQAHINVEWCNQNGSIKYLFKYINKGPDRVVFIVEPIKEATSSDTTAPVVESDTTEKKKDEIKDWFDCSSYISFSPARYVSASEAIWRIFKFPIQHRSTPVQKLSFHDKGKQPAYFDAKAKMADVLERVSNEDSQFLAWLTLNRKNAVGKNGKRARDCLYAEIPAYFTWDGENKQFKKRTRGFSLGRINYVSRKMEDEYYLRVLLNIVRGPQSYDDIKTVNGVVYPSYKLACFARGILDDDQVYINGLIEASQFCFGDYLRNFFSMMLLSDSLARPEHVWSETWHLLSEDILIKKRDEFKNQELTLTEAQIQNYTLQEIEKIMLFNGATLEDIEHFPKPSREGIDNSNRLIIDELRYNNQSDLKKKHSDWIQKLTPEQRGIYDQITNAVFNDLGGVFFVYGFGGTGKTFIWKTLAAAVRSKGQICLNVASSGIASLLLEGGRTAHSRFSIPLNPDEFSVCKIKPKSDLADLIKEASLIIWDEAPMMSKFCFEALDKSFSDIIKRVDNKVFGGKVMVFGGDFRQVLPVINGAGRAEIVMSSLNASYLWDHCKVLRLTKNMRLLNNDLSVDEAKEIQEFSDWLLAVGDGRVNEPNDGEVIIDIPEELLIQEADNPIEAISREIYGDPTKLHEISDPKFFQRRAILAPKNEDVNTINQYMLEHLDSEERIYLSADSIDPSDSDSLKNPVITPDFLNSIKVSGMPHHSLRLKVGAPVMLLRNLDPKGGLCNGTRLQITQLCSHIVEAKVITGDRIGQIVYIPLINITPSDTKLPFKMRRRQFPLSVAFVMTINKSQGQSLEQVGLYLPKPVFSHGQLYVALSRVTSKTGLKILILDKEGKIQKQTTNVVFKEVFQNI</sequence>
<dbReference type="ExpressionAtlas" id="Q9LTU4">
    <property type="expression patterns" value="baseline and differential"/>
</dbReference>
<keyword evidence="1" id="KW-0233">DNA recombination</keyword>
<organism evidence="5">
    <name type="scientific">Arabidopsis thaliana</name>
    <name type="common">Mouse-ear cress</name>
    <dbReference type="NCBI Taxonomy" id="3702"/>
    <lineage>
        <taxon>Eukaryota</taxon>
        <taxon>Viridiplantae</taxon>
        <taxon>Streptophyta</taxon>
        <taxon>Embryophyta</taxon>
        <taxon>Tracheophyta</taxon>
        <taxon>Spermatophyta</taxon>
        <taxon>Magnoliopsida</taxon>
        <taxon>eudicotyledons</taxon>
        <taxon>Gunneridae</taxon>
        <taxon>Pentapetalae</taxon>
        <taxon>rosids</taxon>
        <taxon>malvids</taxon>
        <taxon>Brassicales</taxon>
        <taxon>Brassicaceae</taxon>
        <taxon>Camelineae</taxon>
        <taxon>Arabidopsis</taxon>
    </lineage>
</organism>
<reference key="2">
    <citation type="journal article" date="2000" name="Nature">
        <title>Sequence and analysis of chromosome 3 of the plant Arabidopsis thaliana.</title>
        <authorList>
            <consortium name="European Union Chromosome 3 Arabidopsis Sequencing Consortium"/>
            <consortium name="Institute for Genomic Research"/>
            <consortium name="Kazusa DNA Research Institute"/>
            <person name="Salanoubat M."/>
            <person name="Lemcke K."/>
            <person name="Rieger M."/>
            <person name="Ansorge W."/>
            <person name="Unseld M."/>
            <person name="Fartmann B."/>
            <person name="Valle G."/>
            <person name="Blocker H."/>
            <person name="Perez-Alonso M."/>
            <person name="Obermaier B."/>
            <person name="Delseny M."/>
            <person name="Boutry M."/>
            <person name="Grivell L.A."/>
            <person name="Mache R."/>
            <person name="Puigdomenech P."/>
            <person name="De Simone V."/>
            <person name="Choisne N."/>
            <person name="Artiguenave F."/>
            <person name="Robert C."/>
            <person name="Brottier P."/>
            <person name="Wincker P."/>
            <person name="Cattolico L."/>
            <person name="Weissenbach J."/>
            <person name="Saurin W."/>
            <person name="Quetier F."/>
            <person name="Schafer M."/>
            <person name="Muller-Auer S."/>
            <person name="Gabel C."/>
            <person name="Fuchs M."/>
            <person name="Benes V."/>
            <person name="Wurmbach E."/>
            <person name="Drzonek H."/>
            <person name="Erfle H."/>
            <person name="Jordan N."/>
            <person name="Bangert S."/>
            <person name="Wiedelmann R."/>
            <person name="Kranz H."/>
            <person name="Voss H."/>
            <person name="Holland R."/>
            <person name="Brandt P."/>
            <person name="Nyakatura G."/>
            <person name="Vezzi A."/>
            <person name="D'Angelo M."/>
            <person name="Pallavicini A."/>
            <person name="Toppo S."/>
            <person name="Simionati B."/>
            <person name="Conrad A."/>
            <person name="Hornischer K."/>
            <person name="Kauer G."/>
            <person name="Lohnert T.H."/>
            <person name="Nordsiek G."/>
            <person name="Reichelt J."/>
            <person name="Scharfe M."/>
            <person name="Schon O."/>
            <person name="Bargues M."/>
            <person name="Terol J."/>
            <person name="Climent J."/>
            <person name="Navarro P."/>
            <person name="Collado C."/>
            <person name="Perez-Perez A."/>
            <person name="Ottenwalder B."/>
            <person name="Duchemin D."/>
            <person name="Cooke R."/>
            <person name="Laudie M."/>
            <person name="Berger-Llauro C."/>
            <person name="Purnelle B."/>
            <person name="Masuy D."/>
            <person name="de Haan M."/>
            <person name="Maarse A.C."/>
            <person name="Alcaraz J.P."/>
            <person name="Cottet A."/>
            <person name="Casacuberta E."/>
            <person name="Monfort A."/>
            <person name="Argiriou A."/>
            <person name="flores M."/>
            <person name="Liguori R."/>
            <person name="Vitale D."/>
            <person name="Mannhaupt G."/>
            <person name="Haase D."/>
            <person name="Schoof H."/>
            <person name="Rudd S."/>
            <person name="Zaccaria P."/>
            <person name="Mewes H.W."/>
            <person name="Mayer K.F."/>
            <person name="Kaul S."/>
            <person name="Town C.D."/>
            <person name="Koo H.L."/>
            <person name="Tallon L.J."/>
            <person name="Jenkins J."/>
            <person name="Rooney T."/>
            <person name="Rizzo M."/>
            <person name="Walts A."/>
            <person name="Utterback T."/>
            <person name="Fujii C.Y."/>
            <person name="Shea T.P."/>
            <person name="Creasy T.H."/>
            <person name="Haas B."/>
            <person name="Maiti R."/>
            <person name="Wu D."/>
            <person name="Peterson J."/>
            <person name="Van Aken S."/>
            <person name="Pai G."/>
            <person name="Militscher J."/>
            <person name="Sellers P."/>
            <person name="Gill J.E."/>
            <person name="Feldblyum T.V."/>
            <person name="Preuss D."/>
            <person name="Lin X."/>
            <person name="Nierman W.C."/>
            <person name="Salzberg S.L."/>
            <person name="White O."/>
            <person name="Venter J.C."/>
            <person name="Fraser C.M."/>
            <person name="Kaneko T."/>
            <person name="Nakamura Y."/>
            <person name="Sato S."/>
            <person name="Kato T."/>
            <person name="Asamizu E."/>
            <person name="Sasamoto S."/>
            <person name="Kimura T."/>
            <person name="Idesawa K."/>
            <person name="Kawashima K."/>
            <person name="Kishida Y."/>
            <person name="Kiyokawa C."/>
            <person name="Kohara M."/>
            <person name="Matsumoto M."/>
            <person name="Matsuno A."/>
            <person name="Muraki A."/>
            <person name="Nakayama S."/>
            <person name="Nakazaki N."/>
            <person name="Shinpo S."/>
            <person name="Takeuchi C."/>
            <person name="Wada T."/>
            <person name="Watanabe A."/>
            <person name="Yamada M."/>
            <person name="Yasuda M."/>
            <person name="Tabata S."/>
        </authorList>
    </citation>
    <scope>NUCLEOTIDE SEQUENCE [LARGE SCALE GENOMIC DNA]</scope>
    <source>
        <strain>cv. Columbia</strain>
    </source>
</reference>
<dbReference type="SUPFAM" id="SSF52540">
    <property type="entry name" value="P-loop containing nucleoside triphosphate hydrolases"/>
    <property type="match status" value="2"/>
</dbReference>
<dbReference type="GO" id="GO:0005524">
    <property type="term" value="F:ATP binding"/>
    <property type="evidence" value="ECO:0007669"/>
    <property type="project" value="UniProtKB-KW"/>
</dbReference>
<dbReference type="InterPro" id="IPR025476">
    <property type="entry name" value="Helitron_helicase-like"/>
</dbReference>
<dbReference type="InterPro" id="IPR010285">
    <property type="entry name" value="DNA_helicase_pif1-like_DEAD"/>
</dbReference>
<dbReference type="FunFam" id="3.40.50.300:FF:002884">
    <property type="entry name" value="ATP-dependent DNA helicase"/>
    <property type="match status" value="1"/>
</dbReference>
<comment type="catalytic activity">
    <reaction evidence="1">
        <text>ATP + H2O = ADP + phosphate + H(+)</text>
        <dbReference type="Rhea" id="RHEA:13065"/>
        <dbReference type="ChEBI" id="CHEBI:15377"/>
        <dbReference type="ChEBI" id="CHEBI:15378"/>
        <dbReference type="ChEBI" id="CHEBI:30616"/>
        <dbReference type="ChEBI" id="CHEBI:43474"/>
        <dbReference type="ChEBI" id="CHEBI:456216"/>
        <dbReference type="EC" id="5.6.2.3"/>
    </reaction>
</comment>
<feature type="domain" description="DNA helicase Pif1-like DEAD-box helicase" evidence="2">
    <location>
        <begin position="948"/>
        <end position="1169"/>
    </location>
</feature>
<dbReference type="PANTHER" id="PTHR10492:SF101">
    <property type="entry name" value="ATP-DEPENDENT DNA HELICASE"/>
    <property type="match status" value="1"/>
</dbReference>
<evidence type="ECO:0000313" key="5">
    <source>
        <dbReference type="EMBL" id="BAB02793.1"/>
    </source>
</evidence>
<protein>
    <recommendedName>
        <fullName evidence="1">ATP-dependent DNA helicase</fullName>
        <ecNumber evidence="1">5.6.2.3</ecNumber>
    </recommendedName>
</protein>
<keyword evidence="1 5" id="KW-0347">Helicase</keyword>